<proteinExistence type="predicted"/>
<name>A0A383D4I4_9ZZZZ</name>
<gene>
    <name evidence="1" type="ORF">METZ01_LOCUS492321</name>
</gene>
<dbReference type="EMBL" id="UINC01214302">
    <property type="protein sequence ID" value="SVE39467.1"/>
    <property type="molecule type" value="Genomic_DNA"/>
</dbReference>
<sequence length="237" mass="24220">VSGALTVETDAKLTQRSHLKVTVIDAGNAVEGANVSIAGAVQQTDANGEVGAWYTWKVVDENGEIDTSNQQTVVIQHANVNRYQSWDPTSSVEMEVMISTVPTGTISGLVKLEPIFSPWHMGGDLFISSEGRLEILPTVELSLAPGVGISVEGTLTSISAWIGGTASSGISVGPSGNLQMVSTLYSGGPITVGDSGAASLASMTISDAPISVSGSGVLEIIGGSISQTDICIRATGT</sequence>
<accession>A0A383D4I4</accession>
<feature type="non-terminal residue" evidence="1">
    <location>
        <position position="1"/>
    </location>
</feature>
<dbReference type="AlphaFoldDB" id="A0A383D4I4"/>
<evidence type="ECO:0000313" key="1">
    <source>
        <dbReference type="EMBL" id="SVE39467.1"/>
    </source>
</evidence>
<reference evidence="1" key="1">
    <citation type="submission" date="2018-05" db="EMBL/GenBank/DDBJ databases">
        <authorList>
            <person name="Lanie J.A."/>
            <person name="Ng W.-L."/>
            <person name="Kazmierczak K.M."/>
            <person name="Andrzejewski T.M."/>
            <person name="Davidsen T.M."/>
            <person name="Wayne K.J."/>
            <person name="Tettelin H."/>
            <person name="Glass J.I."/>
            <person name="Rusch D."/>
            <person name="Podicherti R."/>
            <person name="Tsui H.-C.T."/>
            <person name="Winkler M.E."/>
        </authorList>
    </citation>
    <scope>NUCLEOTIDE SEQUENCE</scope>
</reference>
<organism evidence="1">
    <name type="scientific">marine metagenome</name>
    <dbReference type="NCBI Taxonomy" id="408172"/>
    <lineage>
        <taxon>unclassified sequences</taxon>
        <taxon>metagenomes</taxon>
        <taxon>ecological metagenomes</taxon>
    </lineage>
</organism>
<protein>
    <submittedName>
        <fullName evidence="1">Uncharacterized protein</fullName>
    </submittedName>
</protein>
<feature type="non-terminal residue" evidence="1">
    <location>
        <position position="237"/>
    </location>
</feature>